<organism evidence="2 3">
    <name type="scientific">Extremus antarcticus</name>
    <dbReference type="NCBI Taxonomy" id="702011"/>
    <lineage>
        <taxon>Eukaryota</taxon>
        <taxon>Fungi</taxon>
        <taxon>Dikarya</taxon>
        <taxon>Ascomycota</taxon>
        <taxon>Pezizomycotina</taxon>
        <taxon>Dothideomycetes</taxon>
        <taxon>Dothideomycetidae</taxon>
        <taxon>Mycosphaerellales</taxon>
        <taxon>Extremaceae</taxon>
        <taxon>Extremus</taxon>
    </lineage>
</organism>
<proteinExistence type="predicted"/>
<feature type="region of interest" description="Disordered" evidence="1">
    <location>
        <begin position="461"/>
        <end position="513"/>
    </location>
</feature>
<feature type="compositionally biased region" description="Acidic residues" evidence="1">
    <location>
        <begin position="560"/>
        <end position="570"/>
    </location>
</feature>
<comment type="caution">
    <text evidence="2">The sequence shown here is derived from an EMBL/GenBank/DDBJ whole genome shotgun (WGS) entry which is preliminary data.</text>
</comment>
<evidence type="ECO:0000313" key="3">
    <source>
        <dbReference type="Proteomes" id="UP001271007"/>
    </source>
</evidence>
<keyword evidence="3" id="KW-1185">Reference proteome</keyword>
<evidence type="ECO:0000256" key="1">
    <source>
        <dbReference type="SAM" id="MobiDB-lite"/>
    </source>
</evidence>
<feature type="compositionally biased region" description="Polar residues" evidence="1">
    <location>
        <begin position="63"/>
        <end position="81"/>
    </location>
</feature>
<feature type="compositionally biased region" description="Low complexity" evidence="1">
    <location>
        <begin position="98"/>
        <end position="107"/>
    </location>
</feature>
<feature type="region of interest" description="Disordered" evidence="1">
    <location>
        <begin position="171"/>
        <end position="293"/>
    </location>
</feature>
<feature type="compositionally biased region" description="Polar residues" evidence="1">
    <location>
        <begin position="1"/>
        <end position="12"/>
    </location>
</feature>
<protein>
    <submittedName>
        <fullName evidence="2">Uncharacterized protein</fullName>
    </submittedName>
</protein>
<feature type="compositionally biased region" description="Basic and acidic residues" evidence="1">
    <location>
        <begin position="482"/>
        <end position="493"/>
    </location>
</feature>
<evidence type="ECO:0000313" key="2">
    <source>
        <dbReference type="EMBL" id="KAK3049969.1"/>
    </source>
</evidence>
<dbReference type="EMBL" id="JAWDJX010000036">
    <property type="protein sequence ID" value="KAK3049969.1"/>
    <property type="molecule type" value="Genomic_DNA"/>
</dbReference>
<reference evidence="2" key="1">
    <citation type="submission" date="2023-04" db="EMBL/GenBank/DDBJ databases">
        <title>Black Yeasts Isolated from many extreme environments.</title>
        <authorList>
            <person name="Coleine C."/>
            <person name="Stajich J.E."/>
            <person name="Selbmann L."/>
        </authorList>
    </citation>
    <scope>NUCLEOTIDE SEQUENCE</scope>
    <source>
        <strain evidence="2">CCFEE 5312</strain>
    </source>
</reference>
<feature type="compositionally biased region" description="Low complexity" evidence="1">
    <location>
        <begin position="211"/>
        <end position="224"/>
    </location>
</feature>
<feature type="compositionally biased region" description="Polar residues" evidence="1">
    <location>
        <begin position="243"/>
        <end position="253"/>
    </location>
</feature>
<feature type="region of interest" description="Disordered" evidence="1">
    <location>
        <begin position="421"/>
        <end position="445"/>
    </location>
</feature>
<feature type="compositionally biased region" description="Basic and acidic residues" evidence="1">
    <location>
        <begin position="268"/>
        <end position="287"/>
    </location>
</feature>
<feature type="compositionally biased region" description="Basic and acidic residues" evidence="1">
    <location>
        <begin position="82"/>
        <end position="92"/>
    </location>
</feature>
<feature type="compositionally biased region" description="Basic and acidic residues" evidence="1">
    <location>
        <begin position="430"/>
        <end position="439"/>
    </location>
</feature>
<dbReference type="AlphaFoldDB" id="A0AAJ0DH13"/>
<feature type="region of interest" description="Disordered" evidence="1">
    <location>
        <begin position="530"/>
        <end position="639"/>
    </location>
</feature>
<feature type="compositionally biased region" description="Polar residues" evidence="1">
    <location>
        <begin position="333"/>
        <end position="345"/>
    </location>
</feature>
<name>A0AAJ0DH13_9PEZI</name>
<dbReference type="Proteomes" id="UP001271007">
    <property type="component" value="Unassembled WGS sequence"/>
</dbReference>
<feature type="region of interest" description="Disordered" evidence="1">
    <location>
        <begin position="324"/>
        <end position="351"/>
    </location>
</feature>
<gene>
    <name evidence="2" type="ORF">LTR09_008889</name>
</gene>
<sequence length="686" mass="75212">MSRAPDNSSGLEISTDDEGRRMRSRKERISSNTTDSIGSALEPEMFHLEMSGDLRELDRSKNVAPSHNKSSSGKPASSTRAGSKDNGKEPIARKQAATSLLSRTTLESSDEGSYEYEVYPLRKSRNVAQQDPSKKVGFSHAVPTLSTSGYDASIEDAGWGSDRLQRLYLAPRTTPNPTADGNLEPELSMEISGDQRQIGPSRKTVSSDQVRSSLSRPSPPLTSTATQEGSFEPKPPGEVPSELSKQARSQKVNSGHVGSALSGPGHDAPTKGEGQESNDTKKQDPLTKPRTKTPAELSLLFALEPKKLAANLAPLEPLERAALSEEWRRGSPPLTTKRYSTTTEEGSFEPEMLSMDTFGDLRGALNAPIRATPPNQHSSCASENNLQSTTLRYPEYPVRRLTPVYLTPPERLQASTNLRETAPLIMSNRPPKDPSEGGTKEFLAFPKTRIEREVFDRRIDHMRTYPAQRPVSRGADSTSEEDNAKESDIEASRRNVRPARSQNYDAEAESVAEEDNGAMSLVDIPILVRAPTGDFGSSSASLPRRPRAGMRLPRAFREDGQEDDSPEDSERDERYEPENTHSGYPTMSENYPSGNVTGPERKRRPRALGPSRREAGSSYYQASETPPLGPPPGYKGPGVVVARGLSQIGAQVKERREAESTYRRGMAAVVDDEAEDEMLYGTRRDV</sequence>
<feature type="compositionally biased region" description="Polar residues" evidence="1">
    <location>
        <begin position="580"/>
        <end position="596"/>
    </location>
</feature>
<accession>A0AAJ0DH13</accession>
<feature type="region of interest" description="Disordered" evidence="1">
    <location>
        <begin position="1"/>
        <end position="152"/>
    </location>
</feature>
<feature type="compositionally biased region" description="Basic and acidic residues" evidence="1">
    <location>
        <begin position="44"/>
        <end position="61"/>
    </location>
</feature>